<dbReference type="OrthoDB" id="1658288at2759"/>
<dbReference type="AlphaFoldDB" id="A0A136JCF1"/>
<dbReference type="Pfam" id="PF13424">
    <property type="entry name" value="TPR_12"/>
    <property type="match status" value="1"/>
</dbReference>
<name>A0A136JCF1_9PEZI</name>
<dbReference type="GO" id="GO:0016042">
    <property type="term" value="P:lipid catabolic process"/>
    <property type="evidence" value="ECO:0007669"/>
    <property type="project" value="UniProtKB-UniRule"/>
</dbReference>
<evidence type="ECO:0000259" key="3">
    <source>
        <dbReference type="PROSITE" id="PS51635"/>
    </source>
</evidence>
<dbReference type="InterPro" id="IPR002641">
    <property type="entry name" value="PNPLA_dom"/>
</dbReference>
<dbReference type="Gene3D" id="1.25.40.10">
    <property type="entry name" value="Tetratricopeptide repeat domain"/>
    <property type="match status" value="1"/>
</dbReference>
<keyword evidence="2 4" id="KW-0378">Hydrolase</keyword>
<dbReference type="EMBL" id="KQ964247">
    <property type="protein sequence ID" value="KXJ94832.1"/>
    <property type="molecule type" value="Genomic_DNA"/>
</dbReference>
<dbReference type="GO" id="GO:0016787">
    <property type="term" value="F:hydrolase activity"/>
    <property type="evidence" value="ECO:0007669"/>
    <property type="project" value="UniProtKB-UniRule"/>
</dbReference>
<dbReference type="Gene3D" id="3.40.50.300">
    <property type="entry name" value="P-loop containing nucleotide triphosphate hydrolases"/>
    <property type="match status" value="1"/>
</dbReference>
<feature type="non-terminal residue" evidence="4">
    <location>
        <position position="853"/>
    </location>
</feature>
<reference evidence="5" key="1">
    <citation type="submission" date="2016-02" db="EMBL/GenBank/DDBJ databases">
        <title>Draft genome sequence of Microdochium bolleyi, a fungal endophyte of beachgrass.</title>
        <authorList>
            <consortium name="DOE Joint Genome Institute"/>
            <person name="David A.S."/>
            <person name="May G."/>
            <person name="Haridas S."/>
            <person name="Lim J."/>
            <person name="Wang M."/>
            <person name="Labutti K."/>
            <person name="Lipzen A."/>
            <person name="Barry K."/>
            <person name="Grigoriev I.V."/>
        </authorList>
    </citation>
    <scope>NUCLEOTIDE SEQUENCE [LARGE SCALE GENOMIC DNA]</scope>
    <source>
        <strain evidence="5">J235TASD1</strain>
    </source>
</reference>
<protein>
    <submittedName>
        <fullName evidence="4">Acyl transferase/acyl hydrolase/lysophospholipase</fullName>
    </submittedName>
</protein>
<dbReference type="STRING" id="196109.A0A136JCF1"/>
<evidence type="ECO:0000313" key="5">
    <source>
        <dbReference type="Proteomes" id="UP000070501"/>
    </source>
</evidence>
<dbReference type="PANTHER" id="PTHR46082">
    <property type="entry name" value="ATP/GTP-BINDING PROTEIN-RELATED"/>
    <property type="match status" value="1"/>
</dbReference>
<dbReference type="InterPro" id="IPR011990">
    <property type="entry name" value="TPR-like_helical_dom_sf"/>
</dbReference>
<feature type="active site" description="Nucleophile" evidence="2">
    <location>
        <position position="27"/>
    </location>
</feature>
<dbReference type="InParanoid" id="A0A136JCF1"/>
<dbReference type="Pfam" id="PF00931">
    <property type="entry name" value="NB-ARC"/>
    <property type="match status" value="1"/>
</dbReference>
<keyword evidence="1 2" id="KW-0443">Lipid metabolism</keyword>
<accession>A0A136JCF1</accession>
<dbReference type="GO" id="GO:0046486">
    <property type="term" value="P:glycerolipid metabolic process"/>
    <property type="evidence" value="ECO:0007669"/>
    <property type="project" value="UniProtKB-ARBA"/>
</dbReference>
<evidence type="ECO:0000256" key="2">
    <source>
        <dbReference type="PROSITE-ProRule" id="PRU01161"/>
    </source>
</evidence>
<feature type="active site" description="Proton acceptor" evidence="2">
    <location>
        <position position="184"/>
    </location>
</feature>
<dbReference type="PANTHER" id="PTHR46082:SF6">
    <property type="entry name" value="AAA+ ATPASE DOMAIN-CONTAINING PROTEIN-RELATED"/>
    <property type="match status" value="1"/>
</dbReference>
<dbReference type="Proteomes" id="UP000070501">
    <property type="component" value="Unassembled WGS sequence"/>
</dbReference>
<dbReference type="GO" id="GO:0016740">
    <property type="term" value="F:transferase activity"/>
    <property type="evidence" value="ECO:0007669"/>
    <property type="project" value="UniProtKB-KW"/>
</dbReference>
<dbReference type="InterPro" id="IPR053137">
    <property type="entry name" value="NLR-like"/>
</dbReference>
<evidence type="ECO:0000313" key="4">
    <source>
        <dbReference type="EMBL" id="KXJ94832.1"/>
    </source>
</evidence>
<keyword evidence="4" id="KW-0808">Transferase</keyword>
<dbReference type="Gene3D" id="3.40.1090.10">
    <property type="entry name" value="Cytosolic phospholipase A2 catalytic domain"/>
    <property type="match status" value="1"/>
</dbReference>
<dbReference type="GO" id="GO:0043531">
    <property type="term" value="F:ADP binding"/>
    <property type="evidence" value="ECO:0007669"/>
    <property type="project" value="InterPro"/>
</dbReference>
<dbReference type="SUPFAM" id="SSF52151">
    <property type="entry name" value="FabD/lysophospholipase-like"/>
    <property type="match status" value="1"/>
</dbReference>
<dbReference type="SUPFAM" id="SSF52540">
    <property type="entry name" value="P-loop containing nucleoside triphosphate hydrolases"/>
    <property type="match status" value="1"/>
</dbReference>
<feature type="short sequence motif" description="GXSXG" evidence="2">
    <location>
        <begin position="25"/>
        <end position="29"/>
    </location>
</feature>
<proteinExistence type="predicted"/>
<dbReference type="SUPFAM" id="SSF48452">
    <property type="entry name" value="TPR-like"/>
    <property type="match status" value="1"/>
</dbReference>
<comment type="caution">
    <text evidence="2">Lacks conserved residue(s) required for the propagation of feature annotation.</text>
</comment>
<dbReference type="InterPro" id="IPR002182">
    <property type="entry name" value="NB-ARC"/>
</dbReference>
<gene>
    <name evidence="4" type="ORF">Micbo1qcDRAFT_160139</name>
</gene>
<dbReference type="PROSITE" id="PS51635">
    <property type="entry name" value="PNPLA"/>
    <property type="match status" value="1"/>
</dbReference>
<dbReference type="InterPro" id="IPR027417">
    <property type="entry name" value="P-loop_NTPase"/>
</dbReference>
<sequence>MEQIREAEGLDHVPRPCDRFDLIGGTSTGGIIAIMLGRLGMTIDECIRAYKNVAQQAFTPKTTSILRKPRSGAFSAKAIEAAIRRTVREFCVEPECVTRRREGQATTETCPHGETLFRSTSCTKTVVLAITKDNVDTLPTLFKTYDTSTGLKICTIWQVARAISAATTFFKPIKVGRDEIEFVDAGFGYNNPCEVLIDEAQRLFPSRGQIQVLSIGTGLGDVVEVGGSWLSIVNALKKMATSSKKVATTLHNRYGDSSRYFRFNVQQGLQDVRLSDWEKSSEISAHTNNYLNDNSRNIKNFAASFVGIDQGGTSTDSRELPSKATGAAAQARQVPVEFGGADAITASRYYIPLDKNERFVERETQLDQLKALFDQRRRKVALVGLGGVGKTQVALQLAYWVKECRKEHSVFWLPALSDGSFEQACADIVSTIDIPTAADDKDARTTLRQYLSSDAAGKWLVIVDNADDMKLLFGPPGAPGGICQYLPRKGDGVTLFTTRSNEVAVSVGGSEVVELGDMHPKEAREFLTKFVIQKSLLHDEAATEKLLEKLTYLPLAISQAAAYLNIKKMPATEYLELFDATEGDAIELMSETFRDDTQYEGSQHTITTTWLVSFEQIRNSDPAATKLLSFISYVEAKGIPQSLLPRFESAHQLAKAIGTLCAYAFLSRRGDSKVFDMHRLVQLAARNQLRQAGREAEQMRETIQHVAEVFPTDAWENRDTWREYLPHASRLLNSTNRVDTAETIALSFWVGRCLRADGRIKEAVRYLEDSRRWTESRYTEDHPGRLAAQHALAEAYLADGQVKKAVELLDHIVTVEKRTLAEEHPDRLASQSELASAYLTDKQVKKAVERLER</sequence>
<organism evidence="4 5">
    <name type="scientific">Microdochium bolleyi</name>
    <dbReference type="NCBI Taxonomy" id="196109"/>
    <lineage>
        <taxon>Eukaryota</taxon>
        <taxon>Fungi</taxon>
        <taxon>Dikarya</taxon>
        <taxon>Ascomycota</taxon>
        <taxon>Pezizomycotina</taxon>
        <taxon>Sordariomycetes</taxon>
        <taxon>Xylariomycetidae</taxon>
        <taxon>Xylariales</taxon>
        <taxon>Microdochiaceae</taxon>
        <taxon>Microdochium</taxon>
    </lineage>
</organism>
<keyword evidence="2" id="KW-0442">Lipid degradation</keyword>
<keyword evidence="5" id="KW-1185">Reference proteome</keyword>
<feature type="domain" description="PNPLA" evidence="3">
    <location>
        <begin position="1"/>
        <end position="197"/>
    </location>
</feature>
<dbReference type="InterPro" id="IPR016035">
    <property type="entry name" value="Acyl_Trfase/lysoPLipase"/>
</dbReference>
<evidence type="ECO:0000256" key="1">
    <source>
        <dbReference type="ARBA" id="ARBA00023098"/>
    </source>
</evidence>
<dbReference type="Pfam" id="PF01734">
    <property type="entry name" value="Patatin"/>
    <property type="match status" value="1"/>
</dbReference>